<evidence type="ECO:0000313" key="1">
    <source>
        <dbReference type="EMBL" id="QEE17261.1"/>
    </source>
</evidence>
<dbReference type="EMBL" id="CP042905">
    <property type="protein sequence ID" value="QEE17261.1"/>
    <property type="molecule type" value="Genomic_DNA"/>
</dbReference>
<name>A0A5B9DE39_9ARCH</name>
<reference evidence="1 2" key="1">
    <citation type="journal article" date="2020" name="Nature">
        <title>Isolation of an archaeon at the prokaryote-eukaryote interface.</title>
        <authorList>
            <person name="Imachi H."/>
            <person name="Nobu M.K."/>
            <person name="Nakahara N."/>
            <person name="Morono Y."/>
            <person name="Ogawara M."/>
            <person name="Takaki Y."/>
            <person name="Takano Y."/>
            <person name="Uematsu K."/>
            <person name="Ikuta T."/>
            <person name="Ito M."/>
            <person name="Matsui Y."/>
            <person name="Miyazaki M."/>
            <person name="Murata K."/>
            <person name="Saito Y."/>
            <person name="Sakai S."/>
            <person name="Song C."/>
            <person name="Tasumi E."/>
            <person name="Yamanaka Y."/>
            <person name="Yamaguchi T."/>
            <person name="Kamagata Y."/>
            <person name="Tamaki H."/>
            <person name="Takai K."/>
        </authorList>
    </citation>
    <scope>NUCLEOTIDE SEQUENCE [LARGE SCALE GENOMIC DNA]</scope>
    <source>
        <strain evidence="1 2">MK-D1</strain>
    </source>
</reference>
<dbReference type="RefSeq" id="WP_147664161.1">
    <property type="nucleotide sequence ID" value="NZ_CP042905.2"/>
</dbReference>
<keyword evidence="2" id="KW-1185">Reference proteome</keyword>
<dbReference type="AlphaFoldDB" id="A0A5B9DE39"/>
<dbReference type="KEGG" id="psyt:DSAG12_03093"/>
<protein>
    <recommendedName>
        <fullName evidence="3">Roadblock/LAMTOR2 domain-containing protein</fullName>
    </recommendedName>
</protein>
<gene>
    <name evidence="1" type="ORF">DSAG12_03093</name>
</gene>
<dbReference type="GeneID" id="41331064"/>
<sequence>MSANPPNTDNKINWDGVVDQIFEMIGTDTAIINKYGIVLASKIPKLTPGKLISPVLWELILKREKLVSELETQDIHNLILESDRENIIFTFGENVYFMSKVQKTVDLNQYLPSINRIILTLDKSSEKGTKPEFSKIKLQKEYDKLIKESEIEMERDRLPVFKKLIRYMSKK</sequence>
<evidence type="ECO:0008006" key="3">
    <source>
        <dbReference type="Google" id="ProtNLM"/>
    </source>
</evidence>
<evidence type="ECO:0000313" key="2">
    <source>
        <dbReference type="Proteomes" id="UP000321408"/>
    </source>
</evidence>
<organism evidence="1 2">
    <name type="scientific">Promethearchaeum syntrophicum</name>
    <dbReference type="NCBI Taxonomy" id="2594042"/>
    <lineage>
        <taxon>Archaea</taxon>
        <taxon>Promethearchaeati</taxon>
        <taxon>Promethearchaeota</taxon>
        <taxon>Promethearchaeia</taxon>
        <taxon>Promethearchaeales</taxon>
        <taxon>Promethearchaeaceae</taxon>
        <taxon>Promethearchaeum</taxon>
    </lineage>
</organism>
<dbReference type="Proteomes" id="UP000321408">
    <property type="component" value="Chromosome"/>
</dbReference>
<proteinExistence type="predicted"/>
<accession>A0A5B9DE39</accession>
<reference evidence="1 2" key="2">
    <citation type="journal article" date="2024" name="Int. J. Syst. Evol. Microbiol.">
        <title>Promethearchaeum syntrophicum gen. nov., sp. nov., an anaerobic, obligately syntrophic archaeon, the first isolate of the lineage 'Asgard' archaea, and proposal of the new archaeal phylum Promethearchaeota phyl. nov. and kingdom Promethearchaeati regn. nov.</title>
        <authorList>
            <person name="Imachi H."/>
            <person name="Nobu M.K."/>
            <person name="Kato S."/>
            <person name="Takaki Y."/>
            <person name="Miyazaki M."/>
            <person name="Miyata M."/>
            <person name="Ogawara M."/>
            <person name="Saito Y."/>
            <person name="Sakai S."/>
            <person name="Tahara Y.O."/>
            <person name="Takano Y."/>
            <person name="Tasumi E."/>
            <person name="Uematsu K."/>
            <person name="Yoshimura T."/>
            <person name="Itoh T."/>
            <person name="Ohkuma M."/>
            <person name="Takai K."/>
        </authorList>
    </citation>
    <scope>NUCLEOTIDE SEQUENCE [LARGE SCALE GENOMIC DNA]</scope>
    <source>
        <strain evidence="1 2">MK-D1</strain>
    </source>
</reference>